<feature type="signal peptide" evidence="2">
    <location>
        <begin position="1"/>
        <end position="22"/>
    </location>
</feature>
<gene>
    <name evidence="3" type="ORF">NCTC12229_02110</name>
</gene>
<evidence type="ECO:0000313" key="4">
    <source>
        <dbReference type="Proteomes" id="UP000254055"/>
    </source>
</evidence>
<dbReference type="OrthoDB" id="9975462at2"/>
<reference evidence="3 4" key="1">
    <citation type="submission" date="2018-06" db="EMBL/GenBank/DDBJ databases">
        <authorList>
            <consortium name="Pathogen Informatics"/>
            <person name="Doyle S."/>
        </authorList>
    </citation>
    <scope>NUCLEOTIDE SEQUENCE [LARGE SCALE GENOMIC DNA]</scope>
    <source>
        <strain evidence="3 4">NCTC12229</strain>
    </source>
</reference>
<feature type="chain" id="PRO_5016946147" evidence="2">
    <location>
        <begin position="23"/>
        <end position="388"/>
    </location>
</feature>
<evidence type="ECO:0000256" key="2">
    <source>
        <dbReference type="SAM" id="SignalP"/>
    </source>
</evidence>
<accession>A0A378WTG7</accession>
<dbReference type="PANTHER" id="PTHR35378:SF2">
    <property type="entry name" value="MUCIN-5AC-LIKE"/>
    <property type="match status" value="1"/>
</dbReference>
<dbReference type="AlphaFoldDB" id="A0A378WTG7"/>
<dbReference type="PANTHER" id="PTHR35378">
    <property type="entry name" value="UNNAMED PRODUCT"/>
    <property type="match status" value="1"/>
</dbReference>
<keyword evidence="2" id="KW-0732">Signal</keyword>
<sequence length="388" mass="41607">MPHYIRLAILALLYNVSVPAFSHTAENAKDTANGYFPGMLIVENDFVRLQDCTRRQHYSLLPYKKYGYEAMAELISTRKSTPAKTPIYVALKGEVEYSSDSNPTNTFLVSGIESIKVGENCYIYPVPAKPDAENKVSTITTKPTTPESNTIEQNQNITEQNTPAVTEPNAPTAKSVSNISESKASVTEPKVSEAQPEVSVAEPEVSAAQPEVSAAQPEVSEAQPEVSEAQPEVSEAQPEVSEAQPEVSEAQPEVSEAQPEVSEAQPEVSEAQPEVSEAQPEVSVAEPEVSTAESTQGIVDDSSNVADATVNNEADALPSSTEEQSEEEQADNGFPVMKEPVSSGIPLPTSSIRMPVKAEKQVSVDTSPEEQPDTEKPDSADTNIDIAS</sequence>
<evidence type="ECO:0000256" key="1">
    <source>
        <dbReference type="SAM" id="MobiDB-lite"/>
    </source>
</evidence>
<evidence type="ECO:0000313" key="3">
    <source>
        <dbReference type="EMBL" id="SUA44610.1"/>
    </source>
</evidence>
<feature type="region of interest" description="Disordered" evidence="1">
    <location>
        <begin position="138"/>
        <end position="388"/>
    </location>
</feature>
<dbReference type="Proteomes" id="UP000254055">
    <property type="component" value="Unassembled WGS sequence"/>
</dbReference>
<protein>
    <submittedName>
        <fullName evidence="3">Uncharacterized protein</fullName>
    </submittedName>
</protein>
<organism evidence="3 4">
    <name type="scientific">Neisseria zoodegmatis</name>
    <dbReference type="NCBI Taxonomy" id="326523"/>
    <lineage>
        <taxon>Bacteria</taxon>
        <taxon>Pseudomonadati</taxon>
        <taxon>Pseudomonadota</taxon>
        <taxon>Betaproteobacteria</taxon>
        <taxon>Neisseriales</taxon>
        <taxon>Neisseriaceae</taxon>
        <taxon>Neisseria</taxon>
    </lineage>
</organism>
<dbReference type="EMBL" id="UGRS01000002">
    <property type="protein sequence ID" value="SUA44610.1"/>
    <property type="molecule type" value="Genomic_DNA"/>
</dbReference>
<dbReference type="RefSeq" id="WP_115134700.1">
    <property type="nucleotide sequence ID" value="NZ_UGRS01000002.1"/>
</dbReference>
<dbReference type="Gene3D" id="1.20.120.330">
    <property type="entry name" value="Nucleotidyltransferases domain 2"/>
    <property type="match status" value="1"/>
</dbReference>
<proteinExistence type="predicted"/>
<name>A0A378WTG7_9NEIS</name>
<feature type="compositionally biased region" description="Polar residues" evidence="1">
    <location>
        <begin position="172"/>
        <end position="185"/>
    </location>
</feature>
<feature type="compositionally biased region" description="Polar residues" evidence="1">
    <location>
        <begin position="138"/>
        <end position="164"/>
    </location>
</feature>
<feature type="compositionally biased region" description="Polar residues" evidence="1">
    <location>
        <begin position="291"/>
        <end position="312"/>
    </location>
</feature>